<protein>
    <submittedName>
        <fullName evidence="9">MotA/TolQ/ExbB proton channel family protein</fullName>
    </submittedName>
</protein>
<keyword evidence="6" id="KW-0813">Transport</keyword>
<evidence type="ECO:0000313" key="10">
    <source>
        <dbReference type="Proteomes" id="UP000663929"/>
    </source>
</evidence>
<evidence type="ECO:0000313" key="9">
    <source>
        <dbReference type="EMBL" id="QTD52661.1"/>
    </source>
</evidence>
<name>A0A8A4TU86_SULCO</name>
<evidence type="ECO:0000259" key="8">
    <source>
        <dbReference type="Pfam" id="PF01618"/>
    </source>
</evidence>
<dbReference type="EMBL" id="CP071793">
    <property type="protein sequence ID" value="QTD52661.1"/>
    <property type="molecule type" value="Genomic_DNA"/>
</dbReference>
<dbReference type="GO" id="GO:0017038">
    <property type="term" value="P:protein import"/>
    <property type="evidence" value="ECO:0007669"/>
    <property type="project" value="TreeGrafter"/>
</dbReference>
<dbReference type="PANTHER" id="PTHR30625">
    <property type="entry name" value="PROTEIN TOLQ"/>
    <property type="match status" value="1"/>
</dbReference>
<sequence length="223" mass="24584">MNYLELLLEASFISKLVLVALIFFSISCWVLIVQKKILLTKTHKDTEHFLGLFRNSARFSEVKSACSKYPFSPQVGLFLAGFSELQFQLKHQPAGDKGSQPKVRNLESINRVLQRASFVELTKLEKNLNILATTASVAPFVGLLGTVWGIIEAFSDIGEQKSASLTVVAPGIAEALIATAVGLFAAIPAVMAYNYFINKVRLVSGEMEDFCLEFLGIVEKNFT</sequence>
<keyword evidence="2" id="KW-1003">Cell membrane</keyword>
<evidence type="ECO:0000256" key="3">
    <source>
        <dbReference type="ARBA" id="ARBA00022692"/>
    </source>
</evidence>
<dbReference type="InterPro" id="IPR050790">
    <property type="entry name" value="ExbB/TolQ_transport"/>
</dbReference>
<keyword evidence="4 7" id="KW-1133">Transmembrane helix</keyword>
<gene>
    <name evidence="9" type="ORF">J3U87_09315</name>
</gene>
<evidence type="ECO:0000256" key="5">
    <source>
        <dbReference type="ARBA" id="ARBA00023136"/>
    </source>
</evidence>
<comment type="subcellular location">
    <subcellularLocation>
        <location evidence="1">Cell membrane</location>
        <topology evidence="1">Multi-pass membrane protein</topology>
    </subcellularLocation>
    <subcellularLocation>
        <location evidence="6">Membrane</location>
        <topology evidence="6">Multi-pass membrane protein</topology>
    </subcellularLocation>
</comment>
<evidence type="ECO:0000256" key="2">
    <source>
        <dbReference type="ARBA" id="ARBA00022475"/>
    </source>
</evidence>
<dbReference type="Pfam" id="PF01618">
    <property type="entry name" value="MotA_ExbB"/>
    <property type="match status" value="1"/>
</dbReference>
<evidence type="ECO:0000256" key="1">
    <source>
        <dbReference type="ARBA" id="ARBA00004651"/>
    </source>
</evidence>
<feature type="domain" description="MotA/TolQ/ExbB proton channel" evidence="8">
    <location>
        <begin position="104"/>
        <end position="208"/>
    </location>
</feature>
<keyword evidence="6" id="KW-0653">Protein transport</keyword>
<organism evidence="9 10">
    <name type="scientific">Sulfidibacter corallicola</name>
    <dbReference type="NCBI Taxonomy" id="2818388"/>
    <lineage>
        <taxon>Bacteria</taxon>
        <taxon>Pseudomonadati</taxon>
        <taxon>Acidobacteriota</taxon>
        <taxon>Holophagae</taxon>
        <taxon>Acanthopleuribacterales</taxon>
        <taxon>Acanthopleuribacteraceae</taxon>
        <taxon>Sulfidibacter</taxon>
    </lineage>
</organism>
<keyword evidence="10" id="KW-1185">Reference proteome</keyword>
<reference evidence="9" key="1">
    <citation type="submission" date="2021-03" db="EMBL/GenBank/DDBJ databases">
        <title>Acanthopleuribacteraceae sp. M133.</title>
        <authorList>
            <person name="Wang G."/>
        </authorList>
    </citation>
    <scope>NUCLEOTIDE SEQUENCE</scope>
    <source>
        <strain evidence="9">M133</strain>
    </source>
</reference>
<evidence type="ECO:0000256" key="7">
    <source>
        <dbReference type="SAM" id="Phobius"/>
    </source>
</evidence>
<dbReference type="GO" id="GO:0005886">
    <property type="term" value="C:plasma membrane"/>
    <property type="evidence" value="ECO:0007669"/>
    <property type="project" value="UniProtKB-SubCell"/>
</dbReference>
<dbReference type="KEGG" id="scor:J3U87_09315"/>
<proteinExistence type="inferred from homology"/>
<evidence type="ECO:0000256" key="6">
    <source>
        <dbReference type="RuleBase" id="RU004057"/>
    </source>
</evidence>
<dbReference type="RefSeq" id="WP_237382765.1">
    <property type="nucleotide sequence ID" value="NZ_CP071793.1"/>
</dbReference>
<dbReference type="InterPro" id="IPR002898">
    <property type="entry name" value="MotA_ExbB_proton_chnl"/>
</dbReference>
<keyword evidence="5 7" id="KW-0472">Membrane</keyword>
<accession>A0A8A4TU86</accession>
<feature type="transmembrane region" description="Helical" evidence="7">
    <location>
        <begin position="12"/>
        <end position="33"/>
    </location>
</feature>
<comment type="similarity">
    <text evidence="6">Belongs to the exbB/tolQ family.</text>
</comment>
<evidence type="ECO:0000256" key="4">
    <source>
        <dbReference type="ARBA" id="ARBA00022989"/>
    </source>
</evidence>
<dbReference type="Proteomes" id="UP000663929">
    <property type="component" value="Chromosome"/>
</dbReference>
<dbReference type="PANTHER" id="PTHR30625:SF3">
    <property type="entry name" value="TOL-PAL SYSTEM PROTEIN TOLQ"/>
    <property type="match status" value="1"/>
</dbReference>
<feature type="transmembrane region" description="Helical" evidence="7">
    <location>
        <begin position="130"/>
        <end position="151"/>
    </location>
</feature>
<dbReference type="AlphaFoldDB" id="A0A8A4TU86"/>
<keyword evidence="3 7" id="KW-0812">Transmembrane</keyword>
<feature type="transmembrane region" description="Helical" evidence="7">
    <location>
        <begin position="171"/>
        <end position="197"/>
    </location>
</feature>